<dbReference type="InterPro" id="IPR006158">
    <property type="entry name" value="Cobalamin-bd"/>
</dbReference>
<protein>
    <submittedName>
        <fullName evidence="5">Cobalamin-binding protein</fullName>
    </submittedName>
</protein>
<accession>A0A2M8LTI0</accession>
<keyword evidence="6" id="KW-1185">Reference proteome</keyword>
<dbReference type="InterPro" id="IPR036594">
    <property type="entry name" value="Meth_synthase_dom"/>
</dbReference>
<proteinExistence type="predicted"/>
<dbReference type="PANTHER" id="PTHR45833">
    <property type="entry name" value="METHIONINE SYNTHASE"/>
    <property type="match status" value="1"/>
</dbReference>
<dbReference type="InterPro" id="IPR003759">
    <property type="entry name" value="Cbl-bd_cap"/>
</dbReference>
<dbReference type="InterPro" id="IPR038719">
    <property type="entry name" value="Phycobilisome_asu/bsu_sf"/>
</dbReference>
<dbReference type="InterPro" id="IPR036724">
    <property type="entry name" value="Cobalamin-bd_sf"/>
</dbReference>
<dbReference type="SUPFAM" id="SSF52242">
    <property type="entry name" value="Cobalamin (vitamin B12)-binding domain"/>
    <property type="match status" value="1"/>
</dbReference>
<dbReference type="GO" id="GO:0005829">
    <property type="term" value="C:cytosol"/>
    <property type="evidence" value="ECO:0007669"/>
    <property type="project" value="TreeGrafter"/>
</dbReference>
<keyword evidence="1" id="KW-0479">Metal-binding</keyword>
<dbReference type="Pfam" id="PF02310">
    <property type="entry name" value="B12-binding"/>
    <property type="match status" value="1"/>
</dbReference>
<organism evidence="5 6">
    <name type="scientific">Streptomyces carminius</name>
    <dbReference type="NCBI Taxonomy" id="2665496"/>
    <lineage>
        <taxon>Bacteria</taxon>
        <taxon>Bacillati</taxon>
        <taxon>Actinomycetota</taxon>
        <taxon>Actinomycetes</taxon>
        <taxon>Kitasatosporales</taxon>
        <taxon>Streptomycetaceae</taxon>
        <taxon>Streptomyces</taxon>
    </lineage>
</organism>
<dbReference type="Proteomes" id="UP000230407">
    <property type="component" value="Unassembled WGS sequence"/>
</dbReference>
<sequence length="370" mass="38629">MTPPTVPAAELGELAEKFWTALENADEHAAVGLAVGAVEEGVPPEDVLLDVVAAAQRRVGARWADNLLTVAQEHAATAISGRAVAAVAALPAARTAVPRLGHTVVTCTDGEWHALPARLVAEVLRLRGWQVDFLGAHVPVRHLVAHLHSTGPDAVALSCSLPVRLPVAHATVTACQAAGVPVLAGGAGFGPDGRWARTLGADVWAPDARSAAERLAAGLPSPRVADPADRERPVPPDHEHAQVGRARSQLVAEVLRELPERFPGMRDYTEQQRERTAEDLAHVLDFLAAALYVDDPGLFEDFLAWTARILAARGVPAHSLAAGLDVLAGKLDGLPRAAAFTVAGQAVLVRPDTSRPAGSGPPGRPGPLPL</sequence>
<evidence type="ECO:0000256" key="3">
    <source>
        <dbReference type="SAM" id="MobiDB-lite"/>
    </source>
</evidence>
<dbReference type="GO" id="GO:0031419">
    <property type="term" value="F:cobalamin binding"/>
    <property type="evidence" value="ECO:0007669"/>
    <property type="project" value="InterPro"/>
</dbReference>
<feature type="domain" description="B12-binding" evidence="4">
    <location>
        <begin position="100"/>
        <end position="226"/>
    </location>
</feature>
<name>A0A2M8LTI0_9ACTN</name>
<dbReference type="PANTHER" id="PTHR45833:SF1">
    <property type="entry name" value="METHIONINE SYNTHASE"/>
    <property type="match status" value="1"/>
</dbReference>
<dbReference type="GO" id="GO:0046872">
    <property type="term" value="F:metal ion binding"/>
    <property type="evidence" value="ECO:0007669"/>
    <property type="project" value="UniProtKB-KW"/>
</dbReference>
<dbReference type="GO" id="GO:0050667">
    <property type="term" value="P:homocysteine metabolic process"/>
    <property type="evidence" value="ECO:0007669"/>
    <property type="project" value="TreeGrafter"/>
</dbReference>
<dbReference type="InterPro" id="IPR050554">
    <property type="entry name" value="Met_Synthase/Corrinoid"/>
</dbReference>
<dbReference type="EMBL" id="PGGW01000066">
    <property type="protein sequence ID" value="PJE95263.1"/>
    <property type="molecule type" value="Genomic_DNA"/>
</dbReference>
<feature type="compositionally biased region" description="Basic and acidic residues" evidence="3">
    <location>
        <begin position="226"/>
        <end position="242"/>
    </location>
</feature>
<dbReference type="PROSITE" id="PS51332">
    <property type="entry name" value="B12_BINDING"/>
    <property type="match status" value="1"/>
</dbReference>
<keyword evidence="2" id="KW-0170">Cobalt</keyword>
<dbReference type="GO" id="GO:0008705">
    <property type="term" value="F:methionine synthase activity"/>
    <property type="evidence" value="ECO:0007669"/>
    <property type="project" value="TreeGrafter"/>
</dbReference>
<comment type="caution">
    <text evidence="5">The sequence shown here is derived from an EMBL/GenBank/DDBJ whole genome shotgun (WGS) entry which is preliminary data.</text>
</comment>
<dbReference type="Pfam" id="PF02607">
    <property type="entry name" value="B12-binding_2"/>
    <property type="match status" value="1"/>
</dbReference>
<evidence type="ECO:0000313" key="5">
    <source>
        <dbReference type="EMBL" id="PJE95263.1"/>
    </source>
</evidence>
<gene>
    <name evidence="5" type="ORF">CUT44_23375</name>
</gene>
<evidence type="ECO:0000256" key="2">
    <source>
        <dbReference type="ARBA" id="ARBA00023285"/>
    </source>
</evidence>
<dbReference type="Gene3D" id="3.40.50.280">
    <property type="entry name" value="Cobalamin-binding domain"/>
    <property type="match status" value="1"/>
</dbReference>
<evidence type="ECO:0000256" key="1">
    <source>
        <dbReference type="ARBA" id="ARBA00022723"/>
    </source>
</evidence>
<reference evidence="5 6" key="1">
    <citation type="submission" date="2017-11" db="EMBL/GenBank/DDBJ databases">
        <title>Streptomyces carmine sp. nov., a novel actinomycete isolated from Sophora alopecuroides in Xinjiang, China.</title>
        <authorList>
            <person name="Wang Y."/>
            <person name="Luo X."/>
            <person name="Wan C."/>
            <person name="Zhang L."/>
        </authorList>
    </citation>
    <scope>NUCLEOTIDE SEQUENCE [LARGE SCALE GENOMIC DNA]</scope>
    <source>
        <strain evidence="5 6">TRM SA0054</strain>
    </source>
</reference>
<dbReference type="GO" id="GO:0046653">
    <property type="term" value="P:tetrahydrofolate metabolic process"/>
    <property type="evidence" value="ECO:0007669"/>
    <property type="project" value="TreeGrafter"/>
</dbReference>
<dbReference type="AlphaFoldDB" id="A0A2M8LTI0"/>
<feature type="region of interest" description="Disordered" evidence="3">
    <location>
        <begin position="217"/>
        <end position="246"/>
    </location>
</feature>
<dbReference type="Gene3D" id="1.10.490.20">
    <property type="entry name" value="Phycocyanins"/>
    <property type="match status" value="1"/>
</dbReference>
<dbReference type="Gene3D" id="1.10.1240.10">
    <property type="entry name" value="Methionine synthase domain"/>
    <property type="match status" value="1"/>
</dbReference>
<dbReference type="RefSeq" id="WP_100203905.1">
    <property type="nucleotide sequence ID" value="NZ_PGGW01000066.1"/>
</dbReference>
<evidence type="ECO:0000259" key="4">
    <source>
        <dbReference type="PROSITE" id="PS51332"/>
    </source>
</evidence>
<feature type="region of interest" description="Disordered" evidence="3">
    <location>
        <begin position="351"/>
        <end position="370"/>
    </location>
</feature>
<evidence type="ECO:0000313" key="6">
    <source>
        <dbReference type="Proteomes" id="UP000230407"/>
    </source>
</evidence>